<dbReference type="CDD" id="cd01647">
    <property type="entry name" value="RT_LTR"/>
    <property type="match status" value="1"/>
</dbReference>
<organism evidence="2 3">
    <name type="scientific">Trichinella britovi</name>
    <name type="common">Parasitic roundworm</name>
    <dbReference type="NCBI Taxonomy" id="45882"/>
    <lineage>
        <taxon>Eukaryota</taxon>
        <taxon>Metazoa</taxon>
        <taxon>Ecdysozoa</taxon>
        <taxon>Nematoda</taxon>
        <taxon>Enoplea</taxon>
        <taxon>Dorylaimia</taxon>
        <taxon>Trichinellida</taxon>
        <taxon>Trichinellidae</taxon>
        <taxon>Trichinella</taxon>
    </lineage>
</organism>
<dbReference type="EMBL" id="JYDI01000117">
    <property type="protein sequence ID" value="KRY51787.1"/>
    <property type="molecule type" value="Genomic_DNA"/>
</dbReference>
<dbReference type="SUPFAM" id="SSF56672">
    <property type="entry name" value="DNA/RNA polymerases"/>
    <property type="match status" value="1"/>
</dbReference>
<dbReference type="PANTHER" id="PTHR24559">
    <property type="entry name" value="TRANSPOSON TY3-I GAG-POL POLYPROTEIN"/>
    <property type="match status" value="1"/>
</dbReference>
<dbReference type="InterPro" id="IPR043128">
    <property type="entry name" value="Rev_trsase/Diguanyl_cyclase"/>
</dbReference>
<gene>
    <name evidence="2" type="primary">pol</name>
    <name evidence="2" type="ORF">T03_3400</name>
</gene>
<sequence length="475" mass="53079">MLHGRLTFKHLATADAIVGDNSRALLRLVSGIHATVTCMAPFSKATVSPYSDSLKSILLRTLINPDAKQQAGIVPFPIHPALCRNVPHSSSQDMTTINGMNTMKAFHNNDARSLMVLHHLKMTQSRGSKTSHPTHFKDTVGEDRGWLLATDPHDTTRRSPQAASARLLMTEAVRSELFPPGSTRDISWQDPWKRRLQVTYGQSESQMTMTDGSRVRIVHEPAPVTRPDIRCAWSTASPQEVPLEETVREGTDTDSVQLEACERTLARAECSARNPRVIRILLRRYGKAISCGDANLRRTNLVQHRIETGGAQPVKLPPRRLPQAQREVVDHLIREMLHAGDLSPPFCVDYRRLNAVTRVNAQPMPHIDDTLTALAGAKWFSTLDLASGYWQVEVAGRDREKTVFSTPLGLFQFRVIPFGLCKAPATFQRLEKALRGLTWNTCLVYLDGIMVFGKTEEDGHVPTLIHRKAAHLKLR</sequence>
<dbReference type="Proteomes" id="UP000054653">
    <property type="component" value="Unassembled WGS sequence"/>
</dbReference>
<comment type="caution">
    <text evidence="2">The sequence shown here is derived from an EMBL/GenBank/DDBJ whole genome shotgun (WGS) entry which is preliminary data.</text>
</comment>
<proteinExistence type="predicted"/>
<keyword evidence="3" id="KW-1185">Reference proteome</keyword>
<reference evidence="2 3" key="1">
    <citation type="submission" date="2015-01" db="EMBL/GenBank/DDBJ databases">
        <title>Evolution of Trichinella species and genotypes.</title>
        <authorList>
            <person name="Korhonen P.K."/>
            <person name="Edoardo P."/>
            <person name="Giuseppe L.R."/>
            <person name="Gasser R.B."/>
        </authorList>
    </citation>
    <scope>NUCLEOTIDE SEQUENCE [LARGE SCALE GENOMIC DNA]</scope>
    <source>
        <strain evidence="2">ISS120</strain>
    </source>
</reference>
<dbReference type="InterPro" id="IPR043502">
    <property type="entry name" value="DNA/RNA_pol_sf"/>
</dbReference>
<evidence type="ECO:0000259" key="1">
    <source>
        <dbReference type="Pfam" id="PF00078"/>
    </source>
</evidence>
<dbReference type="InterPro" id="IPR053134">
    <property type="entry name" value="RNA-dir_DNA_polymerase"/>
</dbReference>
<evidence type="ECO:0000313" key="2">
    <source>
        <dbReference type="EMBL" id="KRY51787.1"/>
    </source>
</evidence>
<name>A0A0V1CR97_TRIBR</name>
<dbReference type="STRING" id="45882.A0A0V1CR97"/>
<dbReference type="Gene3D" id="3.10.10.10">
    <property type="entry name" value="HIV Type 1 Reverse Transcriptase, subunit A, domain 1"/>
    <property type="match status" value="1"/>
</dbReference>
<feature type="domain" description="Reverse transcriptase" evidence="1">
    <location>
        <begin position="347"/>
        <end position="460"/>
    </location>
</feature>
<evidence type="ECO:0000313" key="3">
    <source>
        <dbReference type="Proteomes" id="UP000054653"/>
    </source>
</evidence>
<dbReference type="Gene3D" id="3.30.70.270">
    <property type="match status" value="1"/>
</dbReference>
<dbReference type="PANTHER" id="PTHR24559:SF444">
    <property type="entry name" value="REVERSE TRANSCRIPTASE DOMAIN-CONTAINING PROTEIN"/>
    <property type="match status" value="1"/>
</dbReference>
<accession>A0A0V1CR97</accession>
<dbReference type="InterPro" id="IPR000477">
    <property type="entry name" value="RT_dom"/>
</dbReference>
<protein>
    <submittedName>
        <fullName evidence="2">Retrovirus-related Pol polyprotein from transposon 17.6</fullName>
    </submittedName>
</protein>
<dbReference type="Pfam" id="PF00078">
    <property type="entry name" value="RVT_1"/>
    <property type="match status" value="1"/>
</dbReference>
<dbReference type="AlphaFoldDB" id="A0A0V1CR97"/>